<comment type="subcellular location">
    <subcellularLocation>
        <location evidence="1">Secreted</location>
    </subcellularLocation>
</comment>
<evidence type="ECO:0000256" key="2">
    <source>
        <dbReference type="ARBA" id="ARBA00022525"/>
    </source>
</evidence>
<dbReference type="InterPro" id="IPR012674">
    <property type="entry name" value="Calycin"/>
</dbReference>
<gene>
    <name evidence="6" type="ORF">CesoFtcFv8_008895</name>
</gene>
<protein>
    <recommendedName>
        <fullName evidence="8">Apolipoprotein M</fullName>
    </recommendedName>
</protein>
<sequence>MFAVNVIILLCLMSASHAAPLGCEVLLRPLDQLDARHLEGRWLLVIGGMCDLSHVESFKSRDSASLNFANASESSKMSLTHIFGFGDSCRYRHFNITLGESSFTYDQSNHTVRFLHTSCPDCLVMRFDNESQKTLRLYLFSRRREVEQEKVEEFRAQVECLKLLPPVMMDPTKELCPEQSNHHSAASED</sequence>
<evidence type="ECO:0000256" key="3">
    <source>
        <dbReference type="ARBA" id="ARBA00022729"/>
    </source>
</evidence>
<evidence type="ECO:0000256" key="5">
    <source>
        <dbReference type="SAM" id="SignalP"/>
    </source>
</evidence>
<organism evidence="6 7">
    <name type="scientific">Champsocephalus esox</name>
    <name type="common">pike icefish</name>
    <dbReference type="NCBI Taxonomy" id="159716"/>
    <lineage>
        <taxon>Eukaryota</taxon>
        <taxon>Metazoa</taxon>
        <taxon>Chordata</taxon>
        <taxon>Craniata</taxon>
        <taxon>Vertebrata</taxon>
        <taxon>Euteleostomi</taxon>
        <taxon>Actinopterygii</taxon>
        <taxon>Neopterygii</taxon>
        <taxon>Teleostei</taxon>
        <taxon>Neoteleostei</taxon>
        <taxon>Acanthomorphata</taxon>
        <taxon>Eupercaria</taxon>
        <taxon>Perciformes</taxon>
        <taxon>Notothenioidei</taxon>
        <taxon>Channichthyidae</taxon>
        <taxon>Champsocephalus</taxon>
    </lineage>
</organism>
<accession>A0AAN8C8U5</accession>
<reference evidence="6 7" key="1">
    <citation type="journal article" date="2023" name="Mol. Biol. Evol.">
        <title>Genomics of Secondarily Temperate Adaptation in the Only Non-Antarctic Icefish.</title>
        <authorList>
            <person name="Rivera-Colon A.G."/>
            <person name="Rayamajhi N."/>
            <person name="Minhas B.F."/>
            <person name="Madrigal G."/>
            <person name="Bilyk K.T."/>
            <person name="Yoon V."/>
            <person name="Hune M."/>
            <person name="Gregory S."/>
            <person name="Cheng C.H.C."/>
            <person name="Catchen J.M."/>
        </authorList>
    </citation>
    <scope>NUCLEOTIDE SEQUENCE [LARGE SCALE GENOMIC DNA]</scope>
    <source>
        <strain evidence="6">JC2023a</strain>
    </source>
</reference>
<dbReference type="Proteomes" id="UP001335648">
    <property type="component" value="Unassembled WGS sequence"/>
</dbReference>
<keyword evidence="3 5" id="KW-0732">Signal</keyword>
<dbReference type="PANTHER" id="PTHR11967:SF2">
    <property type="entry name" value="ALPHA-1-ACID GLYCOPROTEIN 1"/>
    <property type="match status" value="1"/>
</dbReference>
<proteinExistence type="predicted"/>
<dbReference type="EMBL" id="JAULUE010002052">
    <property type="protein sequence ID" value="KAK5899411.1"/>
    <property type="molecule type" value="Genomic_DNA"/>
</dbReference>
<dbReference type="Gene3D" id="2.40.128.20">
    <property type="match status" value="1"/>
</dbReference>
<evidence type="ECO:0000256" key="4">
    <source>
        <dbReference type="ARBA" id="ARBA00023180"/>
    </source>
</evidence>
<dbReference type="GO" id="GO:0005576">
    <property type="term" value="C:extracellular region"/>
    <property type="evidence" value="ECO:0007669"/>
    <property type="project" value="UniProtKB-SubCell"/>
</dbReference>
<keyword evidence="4" id="KW-0325">Glycoprotein</keyword>
<evidence type="ECO:0000256" key="1">
    <source>
        <dbReference type="ARBA" id="ARBA00004613"/>
    </source>
</evidence>
<keyword evidence="7" id="KW-1185">Reference proteome</keyword>
<dbReference type="SUPFAM" id="SSF50814">
    <property type="entry name" value="Lipocalins"/>
    <property type="match status" value="1"/>
</dbReference>
<dbReference type="AlphaFoldDB" id="A0AAN8C8U5"/>
<feature type="chain" id="PRO_5042928332" description="Apolipoprotein M" evidence="5">
    <location>
        <begin position="19"/>
        <end position="189"/>
    </location>
</feature>
<feature type="signal peptide" evidence="5">
    <location>
        <begin position="1"/>
        <end position="18"/>
    </location>
</feature>
<name>A0AAN8C8U5_9TELE</name>
<dbReference type="PANTHER" id="PTHR11967">
    <property type="entry name" value="ALPHA-1-ACID GLYCOPROTEIN"/>
    <property type="match status" value="1"/>
</dbReference>
<keyword evidence="2" id="KW-0964">Secreted</keyword>
<evidence type="ECO:0008006" key="8">
    <source>
        <dbReference type="Google" id="ProtNLM"/>
    </source>
</evidence>
<dbReference type="Pfam" id="PF11032">
    <property type="entry name" value="ApoM"/>
    <property type="match status" value="1"/>
</dbReference>
<evidence type="ECO:0000313" key="6">
    <source>
        <dbReference type="EMBL" id="KAK5899411.1"/>
    </source>
</evidence>
<comment type="caution">
    <text evidence="6">The sequence shown here is derived from an EMBL/GenBank/DDBJ whole genome shotgun (WGS) entry which is preliminary data.</text>
</comment>
<dbReference type="InterPro" id="IPR022734">
    <property type="entry name" value="ApoM"/>
</dbReference>
<evidence type="ECO:0000313" key="7">
    <source>
        <dbReference type="Proteomes" id="UP001335648"/>
    </source>
</evidence>